<evidence type="ECO:0000313" key="1">
    <source>
        <dbReference type="EMBL" id="NMM49112.1"/>
    </source>
</evidence>
<organism evidence="1 2">
    <name type="scientific">Marinigracilibium pacificum</name>
    <dbReference type="NCBI Taxonomy" id="2729599"/>
    <lineage>
        <taxon>Bacteria</taxon>
        <taxon>Pseudomonadati</taxon>
        <taxon>Bacteroidota</taxon>
        <taxon>Cytophagia</taxon>
        <taxon>Cytophagales</taxon>
        <taxon>Flammeovirgaceae</taxon>
        <taxon>Marinigracilibium</taxon>
    </lineage>
</organism>
<dbReference type="EMBL" id="JABBNU010000007">
    <property type="protein sequence ID" value="NMM49112.1"/>
    <property type="molecule type" value="Genomic_DNA"/>
</dbReference>
<dbReference type="RefSeq" id="WP_169681778.1">
    <property type="nucleotide sequence ID" value="NZ_JABBNU010000007.1"/>
</dbReference>
<accession>A0A848J7N3</accession>
<protein>
    <submittedName>
        <fullName evidence="1">Uncharacterized protein</fullName>
    </submittedName>
</protein>
<gene>
    <name evidence="1" type="ORF">HH304_11940</name>
</gene>
<evidence type="ECO:0000313" key="2">
    <source>
        <dbReference type="Proteomes" id="UP000559010"/>
    </source>
</evidence>
<comment type="caution">
    <text evidence="1">The sequence shown here is derived from an EMBL/GenBank/DDBJ whole genome shotgun (WGS) entry which is preliminary data.</text>
</comment>
<name>A0A848J7N3_9BACT</name>
<dbReference type="Proteomes" id="UP000559010">
    <property type="component" value="Unassembled WGS sequence"/>
</dbReference>
<dbReference type="AlphaFoldDB" id="A0A848J7N3"/>
<keyword evidence="2" id="KW-1185">Reference proteome</keyword>
<proteinExistence type="predicted"/>
<sequence length="146" mass="17123">MAEEVENEQLELIESFDHADLFLVKTKSDTLIVKSKSNYIPENKFREIFGFITTNIMTSKVIKKLIFDKRSLSVFNQNSMEWYYTEWKNEAASLGLDKHRKILPENELFNKSVKIGKEKIEKEFPNAVYKKLDIQYCDSVETAITI</sequence>
<reference evidence="1 2" key="1">
    <citation type="submission" date="2020-04" db="EMBL/GenBank/DDBJ databases">
        <title>Flammeovirgaceae bacterium KN852 isolated from deep sea.</title>
        <authorList>
            <person name="Zhang D.-C."/>
        </authorList>
    </citation>
    <scope>NUCLEOTIDE SEQUENCE [LARGE SCALE GENOMIC DNA]</scope>
    <source>
        <strain evidence="1 2">KN852</strain>
    </source>
</reference>